<dbReference type="SUPFAM" id="SSF53335">
    <property type="entry name" value="S-adenosyl-L-methionine-dependent methyltransferases"/>
    <property type="match status" value="1"/>
</dbReference>
<protein>
    <submittedName>
        <fullName evidence="4">Putative methyltransferase</fullName>
    </submittedName>
</protein>
<name>L7LMI7_9ACTN</name>
<reference evidence="4 5" key="1">
    <citation type="submission" date="2012-12" db="EMBL/GenBank/DDBJ databases">
        <title>Whole genome shotgun sequence of Gordonia sihwensis NBRC 108236.</title>
        <authorList>
            <person name="Yoshida I."/>
            <person name="Hosoyama A."/>
            <person name="Tsuchikane K."/>
            <person name="Ando Y."/>
            <person name="Baba S."/>
            <person name="Ohji S."/>
            <person name="Hamada M."/>
            <person name="Tamura T."/>
            <person name="Yamazoe A."/>
            <person name="Yamazaki S."/>
            <person name="Fujita N."/>
        </authorList>
    </citation>
    <scope>NUCLEOTIDE SEQUENCE [LARGE SCALE GENOMIC DNA]</scope>
    <source>
        <strain evidence="4 5">NBRC 108236</strain>
    </source>
</reference>
<keyword evidence="1 4" id="KW-0489">Methyltransferase</keyword>
<evidence type="ECO:0000313" key="4">
    <source>
        <dbReference type="EMBL" id="GAC62079.1"/>
    </source>
</evidence>
<gene>
    <name evidence="4" type="ORF">GSI01S_28_00480</name>
</gene>
<feature type="domain" description="Methyltransferase" evidence="3">
    <location>
        <begin position="48"/>
        <end position="134"/>
    </location>
</feature>
<dbReference type="RefSeq" id="WP_006897481.1">
    <property type="nucleotide sequence ID" value="NZ_BANU01000028.1"/>
</dbReference>
<sequence length="205" mass="22009">MTADQPGYDALADLYDRTFPDPFQTALERRAVDAFADMVLESRPDAGVVDVGCGTGGVSAHLAGRGLSVCGVDPSAGMLAVARRRHPQLTLRTDDARLVTVDLSRVGGVVARHSLIHVPPDEVREILVDWSARLSAGAVVLISTQAADEPGVHEFDHAVAKAWRWHPDALADAVVAAGFAEIWRTVSRADADHRFPDVHLAARRP</sequence>
<keyword evidence="2 4" id="KW-0808">Transferase</keyword>
<dbReference type="PANTHER" id="PTHR43861:SF1">
    <property type="entry name" value="TRANS-ACONITATE 2-METHYLTRANSFERASE"/>
    <property type="match status" value="1"/>
</dbReference>
<dbReference type="Gene3D" id="3.40.50.150">
    <property type="entry name" value="Vaccinia Virus protein VP39"/>
    <property type="match status" value="1"/>
</dbReference>
<dbReference type="AlphaFoldDB" id="L7LMI7"/>
<keyword evidence="5" id="KW-1185">Reference proteome</keyword>
<dbReference type="PANTHER" id="PTHR43861">
    <property type="entry name" value="TRANS-ACONITATE 2-METHYLTRANSFERASE-RELATED"/>
    <property type="match status" value="1"/>
</dbReference>
<dbReference type="InterPro" id="IPR041698">
    <property type="entry name" value="Methyltransf_25"/>
</dbReference>
<dbReference type="Proteomes" id="UP000035083">
    <property type="component" value="Unassembled WGS sequence"/>
</dbReference>
<evidence type="ECO:0000313" key="5">
    <source>
        <dbReference type="Proteomes" id="UP000035083"/>
    </source>
</evidence>
<dbReference type="GO" id="GO:0008168">
    <property type="term" value="F:methyltransferase activity"/>
    <property type="evidence" value="ECO:0007669"/>
    <property type="project" value="UniProtKB-KW"/>
</dbReference>
<dbReference type="eggNOG" id="COG2226">
    <property type="taxonomic scope" value="Bacteria"/>
</dbReference>
<comment type="caution">
    <text evidence="4">The sequence shown here is derived from an EMBL/GenBank/DDBJ whole genome shotgun (WGS) entry which is preliminary data.</text>
</comment>
<accession>L7LMI7</accession>
<evidence type="ECO:0000256" key="2">
    <source>
        <dbReference type="ARBA" id="ARBA00022679"/>
    </source>
</evidence>
<dbReference type="GO" id="GO:0032259">
    <property type="term" value="P:methylation"/>
    <property type="evidence" value="ECO:0007669"/>
    <property type="project" value="UniProtKB-KW"/>
</dbReference>
<dbReference type="CDD" id="cd02440">
    <property type="entry name" value="AdoMet_MTases"/>
    <property type="match status" value="1"/>
</dbReference>
<evidence type="ECO:0000259" key="3">
    <source>
        <dbReference type="Pfam" id="PF13649"/>
    </source>
</evidence>
<dbReference type="InterPro" id="IPR029063">
    <property type="entry name" value="SAM-dependent_MTases_sf"/>
</dbReference>
<dbReference type="EMBL" id="BANU01000028">
    <property type="protein sequence ID" value="GAC62079.1"/>
    <property type="molecule type" value="Genomic_DNA"/>
</dbReference>
<evidence type="ECO:0000256" key="1">
    <source>
        <dbReference type="ARBA" id="ARBA00022603"/>
    </source>
</evidence>
<organism evidence="4 5">
    <name type="scientific">Gordonia sihwensis NBRC 108236</name>
    <dbReference type="NCBI Taxonomy" id="1223544"/>
    <lineage>
        <taxon>Bacteria</taxon>
        <taxon>Bacillati</taxon>
        <taxon>Actinomycetota</taxon>
        <taxon>Actinomycetes</taxon>
        <taxon>Mycobacteriales</taxon>
        <taxon>Gordoniaceae</taxon>
        <taxon>Gordonia</taxon>
    </lineage>
</organism>
<proteinExistence type="predicted"/>
<dbReference type="Pfam" id="PF13649">
    <property type="entry name" value="Methyltransf_25"/>
    <property type="match status" value="1"/>
</dbReference>